<dbReference type="SUPFAM" id="SSF51735">
    <property type="entry name" value="NAD(P)-binding Rossmann-fold domains"/>
    <property type="match status" value="1"/>
</dbReference>
<sequence>MTEEGRRSGAAVAAVVSAELFAEFFSPEDAARLDRASRSLSEDRGADRDETRRPPSASPESAPGCLRVDRIADIPDPGAVRVLVTSWGVGPLDEDVLARFPRLELVAHTGATVKPFATDALFDRGVIVTQAGAGMARSVGEVSLAFTLALLHRIPALHEGVRTGGWYDPAAGTQHEIAEAPIAVIGASRTGRAYLEMIRALGARPLLVDPTVDAAEADALGAELLPLDAALQRARIVAVHAPTLPETHHLIGARELALMPDGAGLVNTARSWLVDERALQAEVSSGRLSAAIDVFDEEPLAAASPWRTLPNVLLTPHRAAGTREGRLRQGRIVADEIDAFASGRELGHAVTRAHLATMG</sequence>
<dbReference type="Pfam" id="PF00389">
    <property type="entry name" value="2-Hacid_dh"/>
    <property type="match status" value="1"/>
</dbReference>
<organism evidence="8 9">
    <name type="scientific">Microbacterium resistens</name>
    <dbReference type="NCBI Taxonomy" id="156977"/>
    <lineage>
        <taxon>Bacteria</taxon>
        <taxon>Bacillati</taxon>
        <taxon>Actinomycetota</taxon>
        <taxon>Actinomycetes</taxon>
        <taxon>Micrococcales</taxon>
        <taxon>Microbacteriaceae</taxon>
        <taxon>Microbacterium</taxon>
    </lineage>
</organism>
<dbReference type="CDD" id="cd12167">
    <property type="entry name" value="2-Hacid_dh_8"/>
    <property type="match status" value="1"/>
</dbReference>
<dbReference type="InterPro" id="IPR006140">
    <property type="entry name" value="D-isomer_DH_NAD-bd"/>
</dbReference>
<reference evidence="8 9" key="1">
    <citation type="submission" date="2023-01" db="EMBL/GenBank/DDBJ databases">
        <title>Characterization of estradiol degrading bacteria Microbacterium sp. MZT7 and reveal degrading genes through genome analysis.</title>
        <authorList>
            <person name="Hao P."/>
            <person name="Gao Y."/>
        </authorList>
    </citation>
    <scope>NUCLEOTIDE SEQUENCE [LARGE SCALE GENOMIC DNA]</scope>
    <source>
        <strain evidence="8 9">MZT7</strain>
    </source>
</reference>
<keyword evidence="2 4" id="KW-0560">Oxidoreductase</keyword>
<gene>
    <name evidence="8" type="ORF">K8F61_12580</name>
</gene>
<evidence type="ECO:0000256" key="1">
    <source>
        <dbReference type="ARBA" id="ARBA00005854"/>
    </source>
</evidence>
<protein>
    <submittedName>
        <fullName evidence="8">Hydroxyacid dehydrogenase</fullName>
    </submittedName>
</protein>
<dbReference type="Proteomes" id="UP001199642">
    <property type="component" value="Chromosome"/>
</dbReference>
<comment type="similarity">
    <text evidence="1 4">Belongs to the D-isomer specific 2-hydroxyacid dehydrogenase family.</text>
</comment>
<feature type="compositionally biased region" description="Low complexity" evidence="5">
    <location>
        <begin position="54"/>
        <end position="63"/>
    </location>
</feature>
<dbReference type="PROSITE" id="PS00670">
    <property type="entry name" value="D_2_HYDROXYACID_DH_2"/>
    <property type="match status" value="1"/>
</dbReference>
<dbReference type="PANTHER" id="PTHR42789:SF1">
    <property type="entry name" value="D-ISOMER SPECIFIC 2-HYDROXYACID DEHYDROGENASE FAMILY PROTEIN (AFU_ORTHOLOGUE AFUA_6G10090)"/>
    <property type="match status" value="1"/>
</dbReference>
<dbReference type="RefSeq" id="WP_231821554.1">
    <property type="nucleotide sequence ID" value="NZ_CP082781.1"/>
</dbReference>
<feature type="compositionally biased region" description="Basic and acidic residues" evidence="5">
    <location>
        <begin position="32"/>
        <end position="53"/>
    </location>
</feature>
<keyword evidence="9" id="KW-1185">Reference proteome</keyword>
<evidence type="ECO:0000259" key="7">
    <source>
        <dbReference type="Pfam" id="PF02826"/>
    </source>
</evidence>
<dbReference type="SUPFAM" id="SSF52283">
    <property type="entry name" value="Formate/glycerate dehydrogenase catalytic domain-like"/>
    <property type="match status" value="1"/>
</dbReference>
<name>A0ABY3RZN9_9MICO</name>
<feature type="domain" description="D-isomer specific 2-hydroxyacid dehydrogenase catalytic" evidence="6">
    <location>
        <begin position="89"/>
        <end position="350"/>
    </location>
</feature>
<accession>A0ABY3RZN9</accession>
<evidence type="ECO:0000256" key="4">
    <source>
        <dbReference type="RuleBase" id="RU003719"/>
    </source>
</evidence>
<proteinExistence type="inferred from homology"/>
<dbReference type="InterPro" id="IPR006139">
    <property type="entry name" value="D-isomer_2_OHA_DH_cat_dom"/>
</dbReference>
<evidence type="ECO:0000256" key="5">
    <source>
        <dbReference type="SAM" id="MobiDB-lite"/>
    </source>
</evidence>
<evidence type="ECO:0000259" key="6">
    <source>
        <dbReference type="Pfam" id="PF00389"/>
    </source>
</evidence>
<keyword evidence="3" id="KW-0520">NAD</keyword>
<dbReference type="Gene3D" id="3.40.50.720">
    <property type="entry name" value="NAD(P)-binding Rossmann-like Domain"/>
    <property type="match status" value="2"/>
</dbReference>
<dbReference type="PANTHER" id="PTHR42789">
    <property type="entry name" value="D-ISOMER SPECIFIC 2-HYDROXYACID DEHYDROGENASE FAMILY PROTEIN (AFU_ORTHOLOGUE AFUA_6G10090)"/>
    <property type="match status" value="1"/>
</dbReference>
<evidence type="ECO:0000313" key="8">
    <source>
        <dbReference type="EMBL" id="UGS28561.1"/>
    </source>
</evidence>
<dbReference type="EMBL" id="CP082781">
    <property type="protein sequence ID" value="UGS28561.1"/>
    <property type="molecule type" value="Genomic_DNA"/>
</dbReference>
<feature type="domain" description="D-isomer specific 2-hydroxyacid dehydrogenase NAD-binding" evidence="7">
    <location>
        <begin position="145"/>
        <end position="319"/>
    </location>
</feature>
<evidence type="ECO:0000313" key="9">
    <source>
        <dbReference type="Proteomes" id="UP001199642"/>
    </source>
</evidence>
<dbReference type="InterPro" id="IPR050857">
    <property type="entry name" value="D-2-hydroxyacid_DH"/>
</dbReference>
<dbReference type="InterPro" id="IPR029753">
    <property type="entry name" value="D-isomer_DH_CS"/>
</dbReference>
<dbReference type="InterPro" id="IPR036291">
    <property type="entry name" value="NAD(P)-bd_dom_sf"/>
</dbReference>
<evidence type="ECO:0000256" key="3">
    <source>
        <dbReference type="ARBA" id="ARBA00023027"/>
    </source>
</evidence>
<dbReference type="Pfam" id="PF02826">
    <property type="entry name" value="2-Hacid_dh_C"/>
    <property type="match status" value="1"/>
</dbReference>
<evidence type="ECO:0000256" key="2">
    <source>
        <dbReference type="ARBA" id="ARBA00023002"/>
    </source>
</evidence>
<feature type="region of interest" description="Disordered" evidence="5">
    <location>
        <begin position="32"/>
        <end position="64"/>
    </location>
</feature>